<dbReference type="Pfam" id="PF03941">
    <property type="entry name" value="INCENP_ARK-bind"/>
    <property type="match status" value="1"/>
</dbReference>
<evidence type="ECO:0000256" key="17">
    <source>
        <dbReference type="SAM" id="MobiDB-lite"/>
    </source>
</evidence>
<dbReference type="AlphaFoldDB" id="A0A9Q0DVV5"/>
<proteinExistence type="inferred from homology"/>
<feature type="region of interest" description="Disordered" evidence="17">
    <location>
        <begin position="585"/>
        <end position="608"/>
    </location>
</feature>
<comment type="caution">
    <text evidence="20">The sequence shown here is derived from an EMBL/GenBank/DDBJ whole genome shotgun (WGS) entry which is preliminary data.</text>
</comment>
<dbReference type="InterPro" id="IPR022006">
    <property type="entry name" value="INCENP_N"/>
</dbReference>
<accession>A0A9Q0DVV5</accession>
<keyword evidence="9" id="KW-0493">Microtubule</keyword>
<keyword evidence="11" id="KW-0159">Chromosome partition</keyword>
<feature type="region of interest" description="Disordered" evidence="17">
    <location>
        <begin position="55"/>
        <end position="153"/>
    </location>
</feature>
<feature type="compositionally biased region" description="Basic and acidic residues" evidence="17">
    <location>
        <begin position="401"/>
        <end position="468"/>
    </location>
</feature>
<feature type="compositionally biased region" description="Basic residues" evidence="17">
    <location>
        <begin position="61"/>
        <end position="71"/>
    </location>
</feature>
<feature type="compositionally biased region" description="Basic residues" evidence="17">
    <location>
        <begin position="81"/>
        <end position="92"/>
    </location>
</feature>
<dbReference type="GO" id="GO:1990385">
    <property type="term" value="C:meiotic spindle midzone"/>
    <property type="evidence" value="ECO:0007669"/>
    <property type="project" value="TreeGrafter"/>
</dbReference>
<feature type="region of interest" description="Disordered" evidence="17">
    <location>
        <begin position="539"/>
        <end position="560"/>
    </location>
</feature>
<feature type="region of interest" description="Disordered" evidence="17">
    <location>
        <begin position="401"/>
        <end position="490"/>
    </location>
</feature>
<dbReference type="PANTHER" id="PTHR13142">
    <property type="entry name" value="INNER CENTROMERE PROTEIN"/>
    <property type="match status" value="1"/>
</dbReference>
<feature type="compositionally biased region" description="Basic residues" evidence="17">
    <location>
        <begin position="252"/>
        <end position="269"/>
    </location>
</feature>
<keyword evidence="21" id="KW-1185">Reference proteome</keyword>
<evidence type="ECO:0000256" key="9">
    <source>
        <dbReference type="ARBA" id="ARBA00022701"/>
    </source>
</evidence>
<evidence type="ECO:0000256" key="6">
    <source>
        <dbReference type="ARBA" id="ARBA00022454"/>
    </source>
</evidence>
<evidence type="ECO:0000259" key="19">
    <source>
        <dbReference type="Pfam" id="PF12178"/>
    </source>
</evidence>
<keyword evidence="12" id="KW-0995">Kinetochore</keyword>
<dbReference type="Proteomes" id="UP001148018">
    <property type="component" value="Unassembled WGS sequence"/>
</dbReference>
<feature type="domain" description="Inner centromere protein ARK-binding" evidence="18">
    <location>
        <begin position="677"/>
        <end position="733"/>
    </location>
</feature>
<dbReference type="GO" id="GO:0030496">
    <property type="term" value="C:midbody"/>
    <property type="evidence" value="ECO:0007669"/>
    <property type="project" value="UniProtKB-SubCell"/>
</dbReference>
<keyword evidence="15" id="KW-0131">Cell cycle</keyword>
<feature type="compositionally biased region" description="Basic and acidic residues" evidence="17">
    <location>
        <begin position="585"/>
        <end position="596"/>
    </location>
</feature>
<evidence type="ECO:0000256" key="4">
    <source>
        <dbReference type="ARBA" id="ARBA00004629"/>
    </source>
</evidence>
<dbReference type="OrthoDB" id="6123at2759"/>
<evidence type="ECO:0000313" key="20">
    <source>
        <dbReference type="EMBL" id="KAJ3595845.1"/>
    </source>
</evidence>
<keyword evidence="7" id="KW-0963">Cytoplasm</keyword>
<dbReference type="Gene3D" id="6.10.250.2990">
    <property type="match status" value="1"/>
</dbReference>
<feature type="region of interest" description="Disordered" evidence="17">
    <location>
        <begin position="237"/>
        <end position="269"/>
    </location>
</feature>
<evidence type="ECO:0000256" key="8">
    <source>
        <dbReference type="ARBA" id="ARBA00022618"/>
    </source>
</evidence>
<evidence type="ECO:0000259" key="18">
    <source>
        <dbReference type="Pfam" id="PF03941"/>
    </source>
</evidence>
<dbReference type="GO" id="GO:0032133">
    <property type="term" value="C:chromosome passenger complex"/>
    <property type="evidence" value="ECO:0007669"/>
    <property type="project" value="TreeGrafter"/>
</dbReference>
<dbReference type="GO" id="GO:0000281">
    <property type="term" value="P:mitotic cytokinesis"/>
    <property type="evidence" value="ECO:0007669"/>
    <property type="project" value="TreeGrafter"/>
</dbReference>
<dbReference type="GO" id="GO:0000776">
    <property type="term" value="C:kinetochore"/>
    <property type="evidence" value="ECO:0007669"/>
    <property type="project" value="UniProtKB-KW"/>
</dbReference>
<comment type="similarity">
    <text evidence="5">Belongs to the INCENP family.</text>
</comment>
<evidence type="ECO:0000256" key="11">
    <source>
        <dbReference type="ARBA" id="ARBA00022829"/>
    </source>
</evidence>
<evidence type="ECO:0000256" key="14">
    <source>
        <dbReference type="ARBA" id="ARBA00023242"/>
    </source>
</evidence>
<feature type="domain" description="Chromosome passenger complex (CPC) protein INCENP N-terminal" evidence="19">
    <location>
        <begin position="8"/>
        <end position="41"/>
    </location>
</feature>
<evidence type="ECO:0000313" key="21">
    <source>
        <dbReference type="Proteomes" id="UP001148018"/>
    </source>
</evidence>
<feature type="compositionally biased region" description="Basic and acidic residues" evidence="17">
    <location>
        <begin position="477"/>
        <end position="490"/>
    </location>
</feature>
<dbReference type="Pfam" id="PF12178">
    <property type="entry name" value="INCENP_N"/>
    <property type="match status" value="1"/>
</dbReference>
<evidence type="ECO:0000256" key="16">
    <source>
        <dbReference type="ARBA" id="ARBA00023328"/>
    </source>
</evidence>
<comment type="subcellular location">
    <subcellularLocation>
        <location evidence="4">Chromosome</location>
        <location evidence="4">Centromere</location>
        <location evidence="4">Kinetochore</location>
    </subcellularLocation>
    <subcellularLocation>
        <location evidence="2">Cytoplasm</location>
        <location evidence="2">Cytoskeleton</location>
        <location evidence="2">Spindle</location>
    </subcellularLocation>
    <subcellularLocation>
        <location evidence="3">Midbody</location>
    </subcellularLocation>
    <subcellularLocation>
        <location evidence="1">Nucleus</location>
    </subcellularLocation>
</comment>
<dbReference type="GO" id="GO:0005874">
    <property type="term" value="C:microtubule"/>
    <property type="evidence" value="ECO:0007669"/>
    <property type="project" value="UniProtKB-KW"/>
</dbReference>
<evidence type="ECO:0008006" key="22">
    <source>
        <dbReference type="Google" id="ProtNLM"/>
    </source>
</evidence>
<evidence type="ECO:0000256" key="7">
    <source>
        <dbReference type="ARBA" id="ARBA00022490"/>
    </source>
</evidence>
<dbReference type="GO" id="GO:0051257">
    <property type="term" value="P:meiotic spindle midzone assembly"/>
    <property type="evidence" value="ECO:0007669"/>
    <property type="project" value="TreeGrafter"/>
</dbReference>
<evidence type="ECO:0000256" key="5">
    <source>
        <dbReference type="ARBA" id="ARBA00010042"/>
    </source>
</evidence>
<gene>
    <name evidence="20" type="ORF">NHX12_002259</name>
</gene>
<reference evidence="20" key="1">
    <citation type="submission" date="2022-07" db="EMBL/GenBank/DDBJ databases">
        <title>Chromosome-level genome of Muraenolepis orangiensis.</title>
        <authorList>
            <person name="Kim J."/>
        </authorList>
    </citation>
    <scope>NUCLEOTIDE SEQUENCE</scope>
    <source>
        <strain evidence="20">KU_S4_2022</strain>
        <tissue evidence="20">Muscle</tissue>
    </source>
</reference>
<evidence type="ECO:0000256" key="3">
    <source>
        <dbReference type="ARBA" id="ARBA00004214"/>
    </source>
</evidence>
<evidence type="ECO:0000256" key="15">
    <source>
        <dbReference type="ARBA" id="ARBA00023306"/>
    </source>
</evidence>
<dbReference type="GO" id="GO:0051310">
    <property type="term" value="P:metaphase chromosome alignment"/>
    <property type="evidence" value="ECO:0007669"/>
    <property type="project" value="TreeGrafter"/>
</dbReference>
<keyword evidence="13" id="KW-0206">Cytoskeleton</keyword>
<dbReference type="PANTHER" id="PTHR13142:SF1">
    <property type="entry name" value="INNER CENTROMERE PROTEIN"/>
    <property type="match status" value="1"/>
</dbReference>
<protein>
    <recommendedName>
        <fullName evidence="22">Inner centromere protein ARK-binding domain-containing protein</fullName>
    </recommendedName>
</protein>
<keyword evidence="16" id="KW-0137">Centromere</keyword>
<sequence>MTSTFSFVQSLKELFDGKLQQFMSDIDNVHTVWLNEIQPEANRMLTSDFSAEIELMPKTPSQKKRNRRKRVSLGYQEETRAKRRFSKGKRGNLRGSSAKSLDIIVENESIPQASTSEELTEQPKRSTRINKKPQPEVPVEAAAVSDCRAEQVPREDTEVVDMVMETAITHTEIKIGRAEPQECFSSTTPSPPNLPTPKVSVRISSTDRRSAELVAALGHEATKIAIACTPTRAERSSVRHSLKLRNSLAGLRHSKKQNTSRRASRSFVMKKKSVCTGNSSGSAVIAPSVVLSPALPSQFRDTLSGSAKEASLRSLGSNGGKRKSPDMQDSPTKKCSPPQKTKMIRPHVRSFLQTVQKNQALMTPKSVGRSAVMKSFIKHTTPLKIDSKAKERLKLEALKKKQEQEEETMKKMEEEKKQKQDERKRKRDERLRRAVESRMKEDEEKKKRLEQKMSQTDEKNDKRIAEGKTKRKVAVKRQQEVDQKRGLEEEARLKKIQEAEEEEEQQQLELAAKRAAEEEERARKLAEARRAVELRRELEREKELERERQAAVERERAEREKALTLQRELERAAREKERRELDEKMRLEERKMREQQQQRLAAEQAARETKAAKQKMAAASVALNNVQSSVFKTPVGKGAALNVTVEVEKSPQSYKITPKGGNKPLIKNTNAEDYGMDQNSDDSTDDESAPRKPIPSWAEGQNLQQVIMKQYFNPPDLHSYYGTVEPPNLEDIFYKSKPRYFKRTSSAVWHSPPRHGHY</sequence>
<evidence type="ECO:0000256" key="1">
    <source>
        <dbReference type="ARBA" id="ARBA00004123"/>
    </source>
</evidence>
<evidence type="ECO:0000256" key="13">
    <source>
        <dbReference type="ARBA" id="ARBA00023212"/>
    </source>
</evidence>
<keyword evidence="10" id="KW-0498">Mitosis</keyword>
<keyword evidence="6" id="KW-0158">Chromosome</keyword>
<evidence type="ECO:0000256" key="10">
    <source>
        <dbReference type="ARBA" id="ARBA00022776"/>
    </source>
</evidence>
<keyword evidence="14" id="KW-0539">Nucleus</keyword>
<feature type="region of interest" description="Disordered" evidence="17">
    <location>
        <begin position="649"/>
        <end position="698"/>
    </location>
</feature>
<dbReference type="EMBL" id="JANIIK010000110">
    <property type="protein sequence ID" value="KAJ3595845.1"/>
    <property type="molecule type" value="Genomic_DNA"/>
</dbReference>
<dbReference type="GO" id="GO:0005634">
    <property type="term" value="C:nucleus"/>
    <property type="evidence" value="ECO:0007669"/>
    <property type="project" value="UniProtKB-SubCell"/>
</dbReference>
<name>A0A9Q0DVV5_9TELE</name>
<evidence type="ECO:0000256" key="2">
    <source>
        <dbReference type="ARBA" id="ARBA00004186"/>
    </source>
</evidence>
<organism evidence="20 21">
    <name type="scientific">Muraenolepis orangiensis</name>
    <name type="common">Patagonian moray cod</name>
    <dbReference type="NCBI Taxonomy" id="630683"/>
    <lineage>
        <taxon>Eukaryota</taxon>
        <taxon>Metazoa</taxon>
        <taxon>Chordata</taxon>
        <taxon>Craniata</taxon>
        <taxon>Vertebrata</taxon>
        <taxon>Euteleostomi</taxon>
        <taxon>Actinopterygii</taxon>
        <taxon>Neopterygii</taxon>
        <taxon>Teleostei</taxon>
        <taxon>Neoteleostei</taxon>
        <taxon>Acanthomorphata</taxon>
        <taxon>Zeiogadaria</taxon>
        <taxon>Gadariae</taxon>
        <taxon>Gadiformes</taxon>
        <taxon>Muraenolepidoidei</taxon>
        <taxon>Muraenolepididae</taxon>
        <taxon>Muraenolepis</taxon>
    </lineage>
</organism>
<dbReference type="InterPro" id="IPR005635">
    <property type="entry name" value="Inner_centromere_prot_ARK-bd"/>
</dbReference>
<keyword evidence="8" id="KW-0132">Cell division</keyword>
<feature type="region of interest" description="Disordered" evidence="17">
    <location>
        <begin position="302"/>
        <end position="343"/>
    </location>
</feature>
<dbReference type="Gene3D" id="1.20.5.3600">
    <property type="match status" value="1"/>
</dbReference>
<evidence type="ECO:0000256" key="12">
    <source>
        <dbReference type="ARBA" id="ARBA00022838"/>
    </source>
</evidence>